<proteinExistence type="predicted"/>
<accession>A0A937AQJ2</accession>
<keyword evidence="3" id="KW-1185">Reference proteome</keyword>
<evidence type="ECO:0000313" key="3">
    <source>
        <dbReference type="Proteomes" id="UP000642920"/>
    </source>
</evidence>
<comment type="caution">
    <text evidence="2">The sequence shown here is derived from an EMBL/GenBank/DDBJ whole genome shotgun (WGS) entry which is preliminary data.</text>
</comment>
<evidence type="ECO:0000313" key="2">
    <source>
        <dbReference type="EMBL" id="MBL0766947.1"/>
    </source>
</evidence>
<dbReference type="EMBL" id="JAERQG010000005">
    <property type="protein sequence ID" value="MBL0766947.1"/>
    <property type="molecule type" value="Genomic_DNA"/>
</dbReference>
<reference evidence="2" key="1">
    <citation type="submission" date="2021-01" db="EMBL/GenBank/DDBJ databases">
        <title>Marivirga sp. nov., isolated from intertidal surface sediments.</title>
        <authorList>
            <person name="Zhang M."/>
        </authorList>
    </citation>
    <scope>NUCLEOTIDE SEQUENCE</scope>
    <source>
        <strain evidence="2">SM1354</strain>
    </source>
</reference>
<organism evidence="2 3">
    <name type="scientific">Marivirga atlantica</name>
    <dbReference type="NCBI Taxonomy" id="1548457"/>
    <lineage>
        <taxon>Bacteria</taxon>
        <taxon>Pseudomonadati</taxon>
        <taxon>Bacteroidota</taxon>
        <taxon>Cytophagia</taxon>
        <taxon>Cytophagales</taxon>
        <taxon>Marivirgaceae</taxon>
        <taxon>Marivirga</taxon>
    </lineage>
</organism>
<protein>
    <submittedName>
        <fullName evidence="2">Uncharacterized protein</fullName>
    </submittedName>
</protein>
<sequence>MEEQNSQNAHFSFGEVFQNTKSFIDRYNNRQIKLTQKLNANHRATAELITRLYLKQLNKAAQLDNLDLENLPGFNTYNESLAKCKGCTKRTIINHKERLKQSGFITQEEHRGKGGVEIWLNPEVLGMAKLSTPLGDNVLKIGDVTSIFYEKAKNFHPLVHEHQERLNNNSKVDKSGTQKSGVPYGHESGKATGTGHEQDKNTEENANPSSKQQLKAPERYYKAEKQERVAGAGRIFLLSLIRQFWDYARKVLYPDLILSEPEVREILNLIWESVYGKLQSNATEKDWLKYQDTAFNRVNMVARWLTRSPGHWIPKPHIYFHPNNERNGFKKTWQWYVKQETLKIEIRNQLLLQQVKSEWQQHEQNKGRFREKTRLQLFRIQQKRLAGYRDESLNQAYQQCLQRCLHLQSLKPKQEAYAQ</sequence>
<dbReference type="Proteomes" id="UP000642920">
    <property type="component" value="Unassembled WGS sequence"/>
</dbReference>
<feature type="region of interest" description="Disordered" evidence="1">
    <location>
        <begin position="166"/>
        <end position="215"/>
    </location>
</feature>
<feature type="compositionally biased region" description="Polar residues" evidence="1">
    <location>
        <begin position="204"/>
        <end position="213"/>
    </location>
</feature>
<feature type="compositionally biased region" description="Basic and acidic residues" evidence="1">
    <location>
        <begin position="166"/>
        <end position="176"/>
    </location>
</feature>
<dbReference type="AlphaFoldDB" id="A0A937AQJ2"/>
<evidence type="ECO:0000256" key="1">
    <source>
        <dbReference type="SAM" id="MobiDB-lite"/>
    </source>
</evidence>
<gene>
    <name evidence="2" type="ORF">JKP34_16895</name>
</gene>
<dbReference type="RefSeq" id="WP_201924072.1">
    <property type="nucleotide sequence ID" value="NZ_JAERQG010000005.1"/>
</dbReference>
<name>A0A937AQJ2_9BACT</name>